<dbReference type="GO" id="GO:0003676">
    <property type="term" value="F:nucleic acid binding"/>
    <property type="evidence" value="ECO:0007669"/>
    <property type="project" value="InterPro"/>
</dbReference>
<dbReference type="GeneID" id="7841043"/>
<keyword evidence="4" id="KW-1185">Reference proteome</keyword>
<keyword evidence="3" id="KW-0540">Nuclease</keyword>
<dbReference type="OrthoDB" id="4843387at2759"/>
<sequence length="85" mass="10092">MFVFQLESQKLNRMNRLDRKPPPPPPNQDTDDNARSHAILETKQFLDKRKIRTLIHPPYSPGLNPIEKVWSWMNREVEQSEGRII</sequence>
<dbReference type="GO" id="GO:0004519">
    <property type="term" value="F:endonuclease activity"/>
    <property type="evidence" value="ECO:0007669"/>
    <property type="project" value="UniProtKB-KW"/>
</dbReference>
<feature type="region of interest" description="Disordered" evidence="1">
    <location>
        <begin position="12"/>
        <end position="35"/>
    </location>
</feature>
<keyword evidence="3" id="KW-0378">Hydrolase</keyword>
<reference evidence="4" key="1">
    <citation type="journal article" date="2006" name="PLoS Biol.">
        <title>Macronuclear genome sequence of the ciliate Tetrahymena thermophila, a model eukaryote.</title>
        <authorList>
            <person name="Eisen J.A."/>
            <person name="Coyne R.S."/>
            <person name="Wu M."/>
            <person name="Wu D."/>
            <person name="Thiagarajan M."/>
            <person name="Wortman J.R."/>
            <person name="Badger J.H."/>
            <person name="Ren Q."/>
            <person name="Amedeo P."/>
            <person name="Jones K.M."/>
            <person name="Tallon L.J."/>
            <person name="Delcher A.L."/>
            <person name="Salzberg S.L."/>
            <person name="Silva J.C."/>
            <person name="Haas B.J."/>
            <person name="Majoros W.H."/>
            <person name="Farzad M."/>
            <person name="Carlton J.M."/>
            <person name="Smith R.K. Jr."/>
            <person name="Garg J."/>
            <person name="Pearlman R.E."/>
            <person name="Karrer K.M."/>
            <person name="Sun L."/>
            <person name="Manning G."/>
            <person name="Elde N.C."/>
            <person name="Turkewitz A.P."/>
            <person name="Asai D.J."/>
            <person name="Wilkes D.E."/>
            <person name="Wang Y."/>
            <person name="Cai H."/>
            <person name="Collins K."/>
            <person name="Stewart B.A."/>
            <person name="Lee S.R."/>
            <person name="Wilamowska K."/>
            <person name="Weinberg Z."/>
            <person name="Ruzzo W.L."/>
            <person name="Wloga D."/>
            <person name="Gaertig J."/>
            <person name="Frankel J."/>
            <person name="Tsao C.-C."/>
            <person name="Gorovsky M.A."/>
            <person name="Keeling P.J."/>
            <person name="Waller R.F."/>
            <person name="Patron N.J."/>
            <person name="Cherry J.M."/>
            <person name="Stover N.A."/>
            <person name="Krieger C.J."/>
            <person name="del Toro C."/>
            <person name="Ryder H.F."/>
            <person name="Williamson S.C."/>
            <person name="Barbeau R.A."/>
            <person name="Hamilton E.P."/>
            <person name="Orias E."/>
        </authorList>
    </citation>
    <scope>NUCLEOTIDE SEQUENCE [LARGE SCALE GENOMIC DNA]</scope>
    <source>
        <strain evidence="4">SB210</strain>
    </source>
</reference>
<dbReference type="Proteomes" id="UP000009168">
    <property type="component" value="Unassembled WGS sequence"/>
</dbReference>
<dbReference type="EMBL" id="GG662699">
    <property type="protein sequence ID" value="EAR95958.2"/>
    <property type="molecule type" value="Genomic_DNA"/>
</dbReference>
<evidence type="ECO:0000256" key="1">
    <source>
        <dbReference type="SAM" id="MobiDB-lite"/>
    </source>
</evidence>
<evidence type="ECO:0000313" key="3">
    <source>
        <dbReference type="EMBL" id="EAR95958.2"/>
    </source>
</evidence>
<organism evidence="3 4">
    <name type="scientific">Tetrahymena thermophila (strain SB210)</name>
    <dbReference type="NCBI Taxonomy" id="312017"/>
    <lineage>
        <taxon>Eukaryota</taxon>
        <taxon>Sar</taxon>
        <taxon>Alveolata</taxon>
        <taxon>Ciliophora</taxon>
        <taxon>Intramacronucleata</taxon>
        <taxon>Oligohymenophorea</taxon>
        <taxon>Hymenostomatida</taxon>
        <taxon>Tetrahymenina</taxon>
        <taxon>Tetrahymenidae</taxon>
        <taxon>Tetrahymena</taxon>
    </lineage>
</organism>
<gene>
    <name evidence="3" type="ORF">TTHERM_00125240</name>
</gene>
<dbReference type="KEGG" id="tet:TTHERM_00125240"/>
<evidence type="ECO:0000259" key="2">
    <source>
        <dbReference type="Pfam" id="PF13358"/>
    </source>
</evidence>
<protein>
    <submittedName>
        <fullName evidence="3">DDE family endonuclease</fullName>
    </submittedName>
</protein>
<name>I7MEA5_TETTS</name>
<dbReference type="InParanoid" id="I7MEA5"/>
<dbReference type="AlphaFoldDB" id="I7MEA5"/>
<proteinExistence type="predicted"/>
<evidence type="ECO:0000313" key="4">
    <source>
        <dbReference type="Proteomes" id="UP000009168"/>
    </source>
</evidence>
<dbReference type="Pfam" id="PF13358">
    <property type="entry name" value="DDE_3"/>
    <property type="match status" value="1"/>
</dbReference>
<dbReference type="Gene3D" id="3.30.420.10">
    <property type="entry name" value="Ribonuclease H-like superfamily/Ribonuclease H"/>
    <property type="match status" value="1"/>
</dbReference>
<dbReference type="InterPro" id="IPR036397">
    <property type="entry name" value="RNaseH_sf"/>
</dbReference>
<keyword evidence="3" id="KW-0255">Endonuclease</keyword>
<accession>I7MEA5</accession>
<feature type="domain" description="Tc1-like transposase DDE" evidence="2">
    <location>
        <begin position="32"/>
        <end position="79"/>
    </location>
</feature>
<dbReference type="RefSeq" id="XP_001016203.2">
    <property type="nucleotide sequence ID" value="XM_001016203.2"/>
</dbReference>
<dbReference type="InterPro" id="IPR038717">
    <property type="entry name" value="Tc1-like_DDE_dom"/>
</dbReference>